<dbReference type="InterPro" id="IPR051044">
    <property type="entry name" value="MAG_DAG_Lipase"/>
</dbReference>
<organism evidence="3 4">
    <name type="scientific">Catenaria anguillulae PL171</name>
    <dbReference type="NCBI Taxonomy" id="765915"/>
    <lineage>
        <taxon>Eukaryota</taxon>
        <taxon>Fungi</taxon>
        <taxon>Fungi incertae sedis</taxon>
        <taxon>Blastocladiomycota</taxon>
        <taxon>Blastocladiomycetes</taxon>
        <taxon>Blastocladiales</taxon>
        <taxon>Catenariaceae</taxon>
        <taxon>Catenaria</taxon>
    </lineage>
</organism>
<feature type="compositionally biased region" description="Low complexity" evidence="1">
    <location>
        <begin position="1"/>
        <end position="27"/>
    </location>
</feature>
<evidence type="ECO:0000256" key="1">
    <source>
        <dbReference type="SAM" id="MobiDB-lite"/>
    </source>
</evidence>
<dbReference type="GO" id="GO:0016787">
    <property type="term" value="F:hydrolase activity"/>
    <property type="evidence" value="ECO:0007669"/>
    <property type="project" value="UniProtKB-KW"/>
</dbReference>
<dbReference type="InterPro" id="IPR029058">
    <property type="entry name" value="AB_hydrolase_fold"/>
</dbReference>
<name>A0A1Y2HKP5_9FUNG</name>
<proteinExistence type="predicted"/>
<dbReference type="STRING" id="765915.A0A1Y2HKP5"/>
<dbReference type="AlphaFoldDB" id="A0A1Y2HKP5"/>
<dbReference type="Proteomes" id="UP000193411">
    <property type="component" value="Unassembled WGS sequence"/>
</dbReference>
<dbReference type="Pfam" id="PF12146">
    <property type="entry name" value="Hydrolase_4"/>
    <property type="match status" value="1"/>
</dbReference>
<dbReference type="Gene3D" id="3.40.50.1820">
    <property type="entry name" value="alpha/beta hydrolase"/>
    <property type="match status" value="1"/>
</dbReference>
<evidence type="ECO:0000259" key="2">
    <source>
        <dbReference type="Pfam" id="PF12146"/>
    </source>
</evidence>
<feature type="region of interest" description="Disordered" evidence="1">
    <location>
        <begin position="1"/>
        <end position="37"/>
    </location>
</feature>
<evidence type="ECO:0000313" key="4">
    <source>
        <dbReference type="Proteomes" id="UP000193411"/>
    </source>
</evidence>
<dbReference type="OrthoDB" id="10249433at2759"/>
<reference evidence="3 4" key="1">
    <citation type="submission" date="2016-07" db="EMBL/GenBank/DDBJ databases">
        <title>Pervasive Adenine N6-methylation of Active Genes in Fungi.</title>
        <authorList>
            <consortium name="DOE Joint Genome Institute"/>
            <person name="Mondo S.J."/>
            <person name="Dannebaum R.O."/>
            <person name="Kuo R.C."/>
            <person name="Labutti K."/>
            <person name="Haridas S."/>
            <person name="Kuo A."/>
            <person name="Salamov A."/>
            <person name="Ahrendt S.R."/>
            <person name="Lipzen A."/>
            <person name="Sullivan W."/>
            <person name="Andreopoulos W.B."/>
            <person name="Clum A."/>
            <person name="Lindquist E."/>
            <person name="Daum C."/>
            <person name="Ramamoorthy G.K."/>
            <person name="Gryganskyi A."/>
            <person name="Culley D."/>
            <person name="Magnuson J.K."/>
            <person name="James T.Y."/>
            <person name="O'Malley M.A."/>
            <person name="Stajich J.E."/>
            <person name="Spatafora J.W."/>
            <person name="Visel A."/>
            <person name="Grigoriev I.V."/>
        </authorList>
    </citation>
    <scope>NUCLEOTIDE SEQUENCE [LARGE SCALE GENOMIC DNA]</scope>
    <source>
        <strain evidence="3 4">PL171</strain>
    </source>
</reference>
<dbReference type="PANTHER" id="PTHR11614">
    <property type="entry name" value="PHOSPHOLIPASE-RELATED"/>
    <property type="match status" value="1"/>
</dbReference>
<accession>A0A1Y2HKP5</accession>
<dbReference type="EMBL" id="MCFL01000024">
    <property type="protein sequence ID" value="ORZ35145.1"/>
    <property type="molecule type" value="Genomic_DNA"/>
</dbReference>
<evidence type="ECO:0000313" key="3">
    <source>
        <dbReference type="EMBL" id="ORZ35145.1"/>
    </source>
</evidence>
<dbReference type="InterPro" id="IPR022742">
    <property type="entry name" value="Hydrolase_4"/>
</dbReference>
<dbReference type="SUPFAM" id="SSF53474">
    <property type="entry name" value="alpha/beta-Hydrolases"/>
    <property type="match status" value="1"/>
</dbReference>
<sequence length="338" mass="36412">MATSTTTTTTTTSQVTATRTTADPATPIGTSTSPHPLAYLLAPPHAQGNWITVRDGHEVYTRTYSVPSSTPLRGTVTFVHGLGEHCDRYTHIFPLLAEAGYQVHAYDQRGFGRTGIKSGSLGHTGGWDTVLGDVREAIERNTVPGKPRFLYGHSMGGIIVLDFLRRFGAEVVMNGVIVSSPAIGTPPAVKPAAPILTLLRLVKPAISWVTLTNSVDPRGLSHDDAVIAAYTSDPLVHASISVDMGGAIIAAGDHIASLTPEQIATEFVAHTPLYFVHGDKDPITHAPTTFEFAKRAQDAGLQDVTCKRYEGMKHELHNEPECVTDLVKGYIEWLDQRS</sequence>
<comment type="caution">
    <text evidence="3">The sequence shown here is derived from an EMBL/GenBank/DDBJ whole genome shotgun (WGS) entry which is preliminary data.</text>
</comment>
<keyword evidence="3" id="KW-0378">Hydrolase</keyword>
<feature type="domain" description="Serine aminopeptidase S33" evidence="2">
    <location>
        <begin position="72"/>
        <end position="321"/>
    </location>
</feature>
<protein>
    <submittedName>
        <fullName evidence="3">Alpha/Beta hydrolase protein</fullName>
    </submittedName>
</protein>
<keyword evidence="4" id="KW-1185">Reference proteome</keyword>
<gene>
    <name evidence="3" type="ORF">BCR44DRAFT_1435192</name>
</gene>